<protein>
    <submittedName>
        <fullName evidence="2 3">Uncharacterized protein</fullName>
    </submittedName>
</protein>
<feature type="compositionally biased region" description="Basic and acidic residues" evidence="1">
    <location>
        <begin position="46"/>
        <end position="59"/>
    </location>
</feature>
<dbReference type="Proteomes" id="UP000005240">
    <property type="component" value="Unassembled WGS sequence"/>
</dbReference>
<gene>
    <name evidence="2" type="ORF">PTTG_27709</name>
</gene>
<keyword evidence="4" id="KW-1185">Reference proteome</keyword>
<accession>A0A180GIC4</accession>
<dbReference type="VEuPathDB" id="FungiDB:PTTG_27709"/>
<reference evidence="2" key="2">
    <citation type="submission" date="2016-05" db="EMBL/GenBank/DDBJ databases">
        <title>Comparative analysis highlights variable genome content of wheat rusts and divergence of the mating loci.</title>
        <authorList>
            <person name="Cuomo C.A."/>
            <person name="Bakkeren G."/>
            <person name="Szabo L."/>
            <person name="Khalil H."/>
            <person name="Joly D."/>
            <person name="Goldberg J."/>
            <person name="Young S."/>
            <person name="Zeng Q."/>
            <person name="Fellers J."/>
        </authorList>
    </citation>
    <scope>NUCLEOTIDE SEQUENCE [LARGE SCALE GENOMIC DNA]</scope>
    <source>
        <strain evidence="2">1-1 BBBD Race 1</strain>
    </source>
</reference>
<reference evidence="3 4" key="3">
    <citation type="journal article" date="2017" name="G3 (Bethesda)">
        <title>Comparative analysis highlights variable genome content of wheat rusts and divergence of the mating loci.</title>
        <authorList>
            <person name="Cuomo C.A."/>
            <person name="Bakkeren G."/>
            <person name="Khalil H.B."/>
            <person name="Panwar V."/>
            <person name="Joly D."/>
            <person name="Linning R."/>
            <person name="Sakthikumar S."/>
            <person name="Song X."/>
            <person name="Adiconis X."/>
            <person name="Fan L."/>
            <person name="Goldberg J.M."/>
            <person name="Levin J.Z."/>
            <person name="Young S."/>
            <person name="Zeng Q."/>
            <person name="Anikster Y."/>
            <person name="Bruce M."/>
            <person name="Wang M."/>
            <person name="Yin C."/>
            <person name="McCallum B."/>
            <person name="Szabo L.J."/>
            <person name="Hulbert S."/>
            <person name="Chen X."/>
            <person name="Fellers J.P."/>
        </authorList>
    </citation>
    <scope>NUCLEOTIDE SEQUENCE</scope>
    <source>
        <strain evidence="4">Isolate 1-1 / race 1 (BBBD)</strain>
        <strain evidence="3">isolate 1-1 / race 1 (BBBD)</strain>
    </source>
</reference>
<feature type="region of interest" description="Disordered" evidence="1">
    <location>
        <begin position="46"/>
        <end position="112"/>
    </location>
</feature>
<proteinExistence type="predicted"/>
<feature type="compositionally biased region" description="Polar residues" evidence="1">
    <location>
        <begin position="93"/>
        <end position="103"/>
    </location>
</feature>
<evidence type="ECO:0000313" key="3">
    <source>
        <dbReference type="EnsemblFungi" id="PTTG_27709-t43_1-p1"/>
    </source>
</evidence>
<dbReference type="EMBL" id="ADAS02000067">
    <property type="protein sequence ID" value="OAV92229.1"/>
    <property type="molecule type" value="Genomic_DNA"/>
</dbReference>
<reference evidence="3" key="4">
    <citation type="submission" date="2025-05" db="UniProtKB">
        <authorList>
            <consortium name="EnsemblFungi"/>
        </authorList>
    </citation>
    <scope>IDENTIFICATION</scope>
    <source>
        <strain evidence="3">isolate 1-1 / race 1 (BBBD)</strain>
    </source>
</reference>
<evidence type="ECO:0000313" key="2">
    <source>
        <dbReference type="EMBL" id="OAV92229.1"/>
    </source>
</evidence>
<evidence type="ECO:0000256" key="1">
    <source>
        <dbReference type="SAM" id="MobiDB-lite"/>
    </source>
</evidence>
<reference evidence="2" key="1">
    <citation type="submission" date="2009-11" db="EMBL/GenBank/DDBJ databases">
        <authorList>
            <consortium name="The Broad Institute Genome Sequencing Platform"/>
            <person name="Ward D."/>
            <person name="Feldgarden M."/>
            <person name="Earl A."/>
            <person name="Young S.K."/>
            <person name="Zeng Q."/>
            <person name="Koehrsen M."/>
            <person name="Alvarado L."/>
            <person name="Berlin A."/>
            <person name="Bochicchio J."/>
            <person name="Borenstein D."/>
            <person name="Chapman S.B."/>
            <person name="Chen Z."/>
            <person name="Engels R."/>
            <person name="Freedman E."/>
            <person name="Gellesch M."/>
            <person name="Goldberg J."/>
            <person name="Griggs A."/>
            <person name="Gujja S."/>
            <person name="Heilman E."/>
            <person name="Heiman D."/>
            <person name="Hepburn T."/>
            <person name="Howarth C."/>
            <person name="Jen D."/>
            <person name="Larson L."/>
            <person name="Lewis B."/>
            <person name="Mehta T."/>
            <person name="Park D."/>
            <person name="Pearson M."/>
            <person name="Roberts A."/>
            <person name="Saif S."/>
            <person name="Shea T."/>
            <person name="Shenoy N."/>
            <person name="Sisk P."/>
            <person name="Stolte C."/>
            <person name="Sykes S."/>
            <person name="Thomson T."/>
            <person name="Walk T."/>
            <person name="White J."/>
            <person name="Yandava C."/>
            <person name="Izard J."/>
            <person name="Baranova O.V."/>
            <person name="Blanton J.M."/>
            <person name="Tanner A.C."/>
            <person name="Dewhirst F.E."/>
            <person name="Haas B."/>
            <person name="Nusbaum C."/>
            <person name="Birren B."/>
        </authorList>
    </citation>
    <scope>NUCLEOTIDE SEQUENCE [LARGE SCALE GENOMIC DNA]</scope>
    <source>
        <strain evidence="2">1-1 BBBD Race 1</strain>
    </source>
</reference>
<sequence>MPTFHFICLSIIYGFHQGPVFKSEVELFNHHWNAEAQENAGKNELEEQAHPVNKSEVKDSSNCSRNRKSKSKPRSDVVNNLTNERHKELPSADQASKIQTSPRRASPDKPPSIGELTRWISALIMNPRGLICTWSPPEHVVPIERNLKMKKFMINLILRTVMMHFCFQCVCAIGVEVLINSKADMDHFLFERLGLTPLTIIKSVSDKGGMTNRKPKYPLESFSSF</sequence>
<dbReference type="AlphaFoldDB" id="A0A180GIC4"/>
<dbReference type="EnsemblFungi" id="PTTG_27709-t43_1">
    <property type="protein sequence ID" value="PTTG_27709-t43_1-p1"/>
    <property type="gene ID" value="PTTG_27709"/>
</dbReference>
<dbReference type="STRING" id="630390.A0A180GIC4"/>
<organism evidence="2">
    <name type="scientific">Puccinia triticina (isolate 1-1 / race 1 (BBBD))</name>
    <name type="common">Brown leaf rust fungus</name>
    <dbReference type="NCBI Taxonomy" id="630390"/>
    <lineage>
        <taxon>Eukaryota</taxon>
        <taxon>Fungi</taxon>
        <taxon>Dikarya</taxon>
        <taxon>Basidiomycota</taxon>
        <taxon>Pucciniomycotina</taxon>
        <taxon>Pucciniomycetes</taxon>
        <taxon>Pucciniales</taxon>
        <taxon>Pucciniaceae</taxon>
        <taxon>Puccinia</taxon>
    </lineage>
</organism>
<evidence type="ECO:0000313" key="4">
    <source>
        <dbReference type="Proteomes" id="UP000005240"/>
    </source>
</evidence>
<name>A0A180GIC4_PUCT1</name>